<dbReference type="Gene3D" id="1.10.150.130">
    <property type="match status" value="1"/>
</dbReference>
<dbReference type="Proteomes" id="UP000192726">
    <property type="component" value="Chromosome"/>
</dbReference>
<dbReference type="Gene3D" id="1.10.443.10">
    <property type="entry name" value="Intergrase catalytic core"/>
    <property type="match status" value="1"/>
</dbReference>
<keyword evidence="1 3" id="KW-0238">DNA-binding</keyword>
<gene>
    <name evidence="6" type="ORF">B1H19_28785</name>
</gene>
<feature type="domain" description="Core-binding (CB)" evidence="5">
    <location>
        <begin position="40"/>
        <end position="119"/>
    </location>
</feature>
<evidence type="ECO:0000256" key="4">
    <source>
        <dbReference type="SAM" id="MobiDB-lite"/>
    </source>
</evidence>
<dbReference type="InterPro" id="IPR011010">
    <property type="entry name" value="DNA_brk_join_enz"/>
</dbReference>
<dbReference type="GO" id="GO:0015074">
    <property type="term" value="P:DNA integration"/>
    <property type="evidence" value="ECO:0007669"/>
    <property type="project" value="InterPro"/>
</dbReference>
<dbReference type="PROSITE" id="PS51900">
    <property type="entry name" value="CB"/>
    <property type="match status" value="1"/>
</dbReference>
<evidence type="ECO:0000313" key="6">
    <source>
        <dbReference type="EMBL" id="ARF59758.1"/>
    </source>
</evidence>
<evidence type="ECO:0000259" key="5">
    <source>
        <dbReference type="PROSITE" id="PS51900"/>
    </source>
</evidence>
<dbReference type="STRING" id="553510.B1H19_28785"/>
<dbReference type="InterPro" id="IPR010998">
    <property type="entry name" value="Integrase_recombinase_N"/>
</dbReference>
<dbReference type="InterPro" id="IPR013762">
    <property type="entry name" value="Integrase-like_cat_sf"/>
</dbReference>
<evidence type="ECO:0000256" key="1">
    <source>
        <dbReference type="ARBA" id="ARBA00023125"/>
    </source>
</evidence>
<name>A0A1V0U422_9ACTN</name>
<evidence type="ECO:0000256" key="3">
    <source>
        <dbReference type="PROSITE-ProRule" id="PRU01248"/>
    </source>
</evidence>
<reference evidence="6 7" key="1">
    <citation type="submission" date="2017-04" db="EMBL/GenBank/DDBJ databases">
        <title>Complete Genome Sequence of Streptomyces gilvosporeus F607, a Capable Producer of Natamycin.</title>
        <authorList>
            <person name="Zong G."/>
            <person name="Zhong C."/>
            <person name="Fu J."/>
            <person name="Qin R."/>
            <person name="Cao G."/>
        </authorList>
    </citation>
    <scope>NUCLEOTIDE SEQUENCE [LARGE SCALE GENOMIC DNA]</scope>
    <source>
        <strain evidence="6 7">F607</strain>
    </source>
</reference>
<dbReference type="KEGG" id="sgv:B1H19_28785"/>
<dbReference type="EMBL" id="CP020569">
    <property type="protein sequence ID" value="ARF59758.1"/>
    <property type="molecule type" value="Genomic_DNA"/>
</dbReference>
<sequence length="477" mass="54208">MYEVREGCASWLDEAGVPDGLPYLLSPRFEYDVVLNSYFLQANLLTAPWNSNANRARALARFCGFLHVARGGKSWRQATEADHLAFHQWRRRDGAGPRVEGDTWNQEVALVNQFFEWAVRKGHVTENPIPQRQAKPGPPGTVLGPRASATVPSTYAHDENGERIEWMPPRTYRLWRDVGLRGYGPDGLPSGHFRGRWASRNTAFSDLMVRTGERLTEQSCLSVFEVPSRTDVTGYQRFWLPGPIAKNYSARWIYVPHSLVLDIADYVQWDRADAVERAQAAGRYQRIRRPLVISDPDRPEVVHALSSGGITRMRLNDLTPAERYRLLRETDNGLEPAMLWLTEDGMPMSVSGWKAMFTTANERCRAAGLDLAAHAHLLRHTFAVVTLEQLQRAHIAQLGAMNQYQRGHYVRIFGDPLDWVRRRLGHRSILTTLIYLHALQELEMETRMALVPDVWEDPRDTPLAQLGDDALAPGVEE</sequence>
<keyword evidence="2" id="KW-0233">DNA recombination</keyword>
<proteinExistence type="predicted"/>
<dbReference type="Pfam" id="PF02899">
    <property type="entry name" value="Phage_int_SAM_1"/>
    <property type="match status" value="1"/>
</dbReference>
<dbReference type="InterPro" id="IPR044068">
    <property type="entry name" value="CB"/>
</dbReference>
<dbReference type="AlphaFoldDB" id="A0A1V0U422"/>
<feature type="region of interest" description="Disordered" evidence="4">
    <location>
        <begin position="127"/>
        <end position="148"/>
    </location>
</feature>
<keyword evidence="7" id="KW-1185">Reference proteome</keyword>
<evidence type="ECO:0000313" key="7">
    <source>
        <dbReference type="Proteomes" id="UP000192726"/>
    </source>
</evidence>
<dbReference type="GO" id="GO:0006310">
    <property type="term" value="P:DNA recombination"/>
    <property type="evidence" value="ECO:0007669"/>
    <property type="project" value="UniProtKB-KW"/>
</dbReference>
<dbReference type="GO" id="GO:0003677">
    <property type="term" value="F:DNA binding"/>
    <property type="evidence" value="ECO:0007669"/>
    <property type="project" value="UniProtKB-UniRule"/>
</dbReference>
<dbReference type="InterPro" id="IPR004107">
    <property type="entry name" value="Integrase_SAM-like_N"/>
</dbReference>
<dbReference type="SUPFAM" id="SSF56349">
    <property type="entry name" value="DNA breaking-rejoining enzymes"/>
    <property type="match status" value="1"/>
</dbReference>
<accession>A0A1V0U422</accession>
<organism evidence="6 7">
    <name type="scientific">Streptomyces gilvosporeus</name>
    <dbReference type="NCBI Taxonomy" id="553510"/>
    <lineage>
        <taxon>Bacteria</taxon>
        <taxon>Bacillati</taxon>
        <taxon>Actinomycetota</taxon>
        <taxon>Actinomycetes</taxon>
        <taxon>Kitasatosporales</taxon>
        <taxon>Streptomycetaceae</taxon>
        <taxon>Streptomyces</taxon>
    </lineage>
</organism>
<protein>
    <submittedName>
        <fullName evidence="6">Integrase</fullName>
    </submittedName>
</protein>
<evidence type="ECO:0000256" key="2">
    <source>
        <dbReference type="ARBA" id="ARBA00023172"/>
    </source>
</evidence>
<dbReference type="OrthoDB" id="4020134at2"/>